<gene>
    <name evidence="1" type="ORF">HLH48_04140</name>
</gene>
<name>A0A7W4NKB2_9PROT</name>
<dbReference type="RefSeq" id="WP_182996232.1">
    <property type="nucleotide sequence ID" value="NZ_JABEQJ010000003.1"/>
</dbReference>
<comment type="caution">
    <text evidence="1">The sequence shown here is derived from an EMBL/GenBank/DDBJ whole genome shotgun (WGS) entry which is preliminary data.</text>
</comment>
<reference evidence="1 2" key="1">
    <citation type="submission" date="2020-04" db="EMBL/GenBank/DDBJ databases">
        <title>Description of novel Gluconacetobacter.</title>
        <authorList>
            <person name="Sombolestani A."/>
        </authorList>
    </citation>
    <scope>NUCLEOTIDE SEQUENCE [LARGE SCALE GENOMIC DNA]</scope>
    <source>
        <strain evidence="1 2">LMG 19747</strain>
    </source>
</reference>
<proteinExistence type="predicted"/>
<dbReference type="Proteomes" id="UP000589085">
    <property type="component" value="Unassembled WGS sequence"/>
</dbReference>
<organism evidence="1 2">
    <name type="scientific">Gluconacetobacter sacchari</name>
    <dbReference type="NCBI Taxonomy" id="92759"/>
    <lineage>
        <taxon>Bacteria</taxon>
        <taxon>Pseudomonadati</taxon>
        <taxon>Pseudomonadota</taxon>
        <taxon>Alphaproteobacteria</taxon>
        <taxon>Acetobacterales</taxon>
        <taxon>Acetobacteraceae</taxon>
        <taxon>Gluconacetobacter</taxon>
    </lineage>
</organism>
<dbReference type="AlphaFoldDB" id="A0A7W4NKB2"/>
<evidence type="ECO:0000313" key="2">
    <source>
        <dbReference type="Proteomes" id="UP000589085"/>
    </source>
</evidence>
<accession>A0A7W4NKB2</accession>
<dbReference type="EMBL" id="JABEQJ010000003">
    <property type="protein sequence ID" value="MBB2159374.1"/>
    <property type="molecule type" value="Genomic_DNA"/>
</dbReference>
<sequence length="87" mass="8838">MSKFLDYARQPTTLIGLSLTLGALAGNVFGSLSEAVTATILSATLPLWVSDTSARTKIGAIEGVLTTTTHGLASKSAPATTEVSTNA</sequence>
<evidence type="ECO:0000313" key="1">
    <source>
        <dbReference type="EMBL" id="MBB2159374.1"/>
    </source>
</evidence>
<protein>
    <submittedName>
        <fullName evidence="1">Uncharacterized protein</fullName>
    </submittedName>
</protein>